<dbReference type="PANTHER" id="PTHR16214">
    <property type="entry name" value="TRANSMEMBRANE PROTEIN 260"/>
    <property type="match status" value="1"/>
</dbReference>
<accession>A0A2H0B626</accession>
<proteinExistence type="predicted"/>
<sequence>LWYCLCCFIGFGLAHQQIIILTIVPSLILLWNELKRNYKQVLLGSGLIIVIPIVLYTTLFLTANQEAPQSWQVNYTFQGIKDYLLRKDYAPNKSNSAYLSDVINNHNFNAFVVYLTDVISQIGFPLFILALIGIYILFSLLPKYAARYLLAIFLLSGPLLGFYLTFPQSPTNPAAIAMVTAITQRMYLMGYPIWILLLILPLLIISKYHKKLIYFMVLFPIIQFAINFRYQNIANYKIVADYSSNILQNLPKEAVLVCFSDISCFSLRYSQSIDQIRQDITIIPVTSKLQNYTAKQSPQLFENIYTRNPQRIGSIISWALYQSKRVYVAEILPDYIEFMGLDGQAFYLIPKDLVFEISKQPTAELDKWQNFTFDQQLLDYPNLFTKAFKLMLFEQYAKNATLYARSTQKNLAISYYQKALKLKPNDPTISQLLKDLPQYPGDKDYQSQDRVINSQQIIDKVGFCENNLQCILHYYQLASFVDPTNIAIRQYLIKLYGDIGAKELVKEENEHITQIPRLKISSDY</sequence>
<dbReference type="PROSITE" id="PS50005">
    <property type="entry name" value="TPR"/>
    <property type="match status" value="1"/>
</dbReference>
<evidence type="ECO:0000313" key="4">
    <source>
        <dbReference type="Proteomes" id="UP000229459"/>
    </source>
</evidence>
<feature type="non-terminal residue" evidence="3">
    <location>
        <position position="1"/>
    </location>
</feature>
<feature type="transmembrane region" description="Helical" evidence="2">
    <location>
        <begin position="186"/>
        <end position="205"/>
    </location>
</feature>
<keyword evidence="2" id="KW-0812">Transmembrane</keyword>
<keyword evidence="2" id="KW-1133">Transmembrane helix</keyword>
<feature type="transmembrane region" description="Helical" evidence="2">
    <location>
        <begin position="41"/>
        <end position="61"/>
    </location>
</feature>
<dbReference type="Proteomes" id="UP000229459">
    <property type="component" value="Unassembled WGS sequence"/>
</dbReference>
<organism evidence="3 4">
    <name type="scientific">Candidatus Beckwithbacteria bacterium CG23_combo_of_CG06-09_8_20_14_all_34_8</name>
    <dbReference type="NCBI Taxonomy" id="1974497"/>
    <lineage>
        <taxon>Bacteria</taxon>
        <taxon>Candidatus Beckwithiibacteriota</taxon>
    </lineage>
</organism>
<comment type="caution">
    <text evidence="3">The sequence shown here is derived from an EMBL/GenBank/DDBJ whole genome shotgun (WGS) entry which is preliminary data.</text>
</comment>
<gene>
    <name evidence="3" type="ORF">COX08_02975</name>
</gene>
<name>A0A2H0B626_9BACT</name>
<dbReference type="PANTHER" id="PTHR16214:SF3">
    <property type="entry name" value="TRANSMEMBRANE PROTEIN 260"/>
    <property type="match status" value="1"/>
</dbReference>
<dbReference type="AlphaFoldDB" id="A0A2H0B626"/>
<evidence type="ECO:0000256" key="2">
    <source>
        <dbReference type="SAM" id="Phobius"/>
    </source>
</evidence>
<evidence type="ECO:0000313" key="3">
    <source>
        <dbReference type="EMBL" id="PIP53071.1"/>
    </source>
</evidence>
<feature type="repeat" description="TPR" evidence="1">
    <location>
        <begin position="393"/>
        <end position="426"/>
    </location>
</feature>
<feature type="transmembrane region" description="Helical" evidence="2">
    <location>
        <begin position="18"/>
        <end position="34"/>
    </location>
</feature>
<keyword evidence="2" id="KW-0472">Membrane</keyword>
<feature type="transmembrane region" description="Helical" evidence="2">
    <location>
        <begin position="212"/>
        <end position="230"/>
    </location>
</feature>
<keyword evidence="1" id="KW-0802">TPR repeat</keyword>
<reference evidence="3 4" key="1">
    <citation type="submission" date="2017-09" db="EMBL/GenBank/DDBJ databases">
        <title>Depth-based differentiation of microbial function through sediment-hosted aquifers and enrichment of novel symbionts in the deep terrestrial subsurface.</title>
        <authorList>
            <person name="Probst A.J."/>
            <person name="Ladd B."/>
            <person name="Jarett J.K."/>
            <person name="Geller-Mcgrath D.E."/>
            <person name="Sieber C.M."/>
            <person name="Emerson J.B."/>
            <person name="Anantharaman K."/>
            <person name="Thomas B.C."/>
            <person name="Malmstrom R."/>
            <person name="Stieglmeier M."/>
            <person name="Klingl A."/>
            <person name="Woyke T."/>
            <person name="Ryan C.M."/>
            <person name="Banfield J.F."/>
        </authorList>
    </citation>
    <scope>NUCLEOTIDE SEQUENCE [LARGE SCALE GENOMIC DNA]</scope>
    <source>
        <strain evidence="3">CG23_combo_of_CG06-09_8_20_14_all_34_8</strain>
    </source>
</reference>
<evidence type="ECO:0000256" key="1">
    <source>
        <dbReference type="PROSITE-ProRule" id="PRU00339"/>
    </source>
</evidence>
<dbReference type="EMBL" id="PCSR01000071">
    <property type="protein sequence ID" value="PIP53071.1"/>
    <property type="molecule type" value="Genomic_DNA"/>
</dbReference>
<dbReference type="InterPro" id="IPR052724">
    <property type="entry name" value="GT117_domain-containing"/>
</dbReference>
<dbReference type="InterPro" id="IPR019734">
    <property type="entry name" value="TPR_rpt"/>
</dbReference>
<feature type="transmembrane region" description="Helical" evidence="2">
    <location>
        <begin position="122"/>
        <end position="141"/>
    </location>
</feature>
<feature type="transmembrane region" description="Helical" evidence="2">
    <location>
        <begin position="148"/>
        <end position="166"/>
    </location>
</feature>
<protein>
    <submittedName>
        <fullName evidence="3">Uncharacterized protein</fullName>
    </submittedName>
</protein>